<reference evidence="1 2" key="1">
    <citation type="journal article" date="2011" name="J. Bacteriol.">
        <title>Complete genome sequence of the industrial strain Bacillus megaterium WSH-002.</title>
        <authorList>
            <person name="Liu L."/>
            <person name="Li Y."/>
            <person name="Zhang J."/>
            <person name="Zou W."/>
            <person name="Zhou Z."/>
            <person name="Liu J."/>
            <person name="Li X."/>
            <person name="Wang L."/>
            <person name="Chen J."/>
        </authorList>
    </citation>
    <scope>NUCLEOTIDE SEQUENCE [LARGE SCALE GENOMIC DNA]</scope>
    <source>
        <strain evidence="1 2">WSH-002</strain>
    </source>
</reference>
<dbReference type="AlphaFoldDB" id="A0A8D3X059"/>
<proteinExistence type="predicted"/>
<name>A0A8D3X059_PRIMW</name>
<accession>A0A8D3X059</accession>
<protein>
    <submittedName>
        <fullName evidence="1">Uncharacterized protein</fullName>
    </submittedName>
</protein>
<evidence type="ECO:0000313" key="2">
    <source>
        <dbReference type="Proteomes" id="UP000001283"/>
    </source>
</evidence>
<dbReference type="KEGG" id="bmh:BMWSH_3143"/>
<sequence>MFHRSCSIQEECFSFHVLDSLIVKYFIAERKRSNSFLKNKNIIFTVHNQFT</sequence>
<gene>
    <name evidence="1" type="ORF">BMWSH_3143</name>
</gene>
<evidence type="ECO:0000313" key="1">
    <source>
        <dbReference type="EMBL" id="AEN90025.1"/>
    </source>
</evidence>
<dbReference type="Proteomes" id="UP000001283">
    <property type="component" value="Chromosome"/>
</dbReference>
<organism evidence="1 2">
    <name type="scientific">Priestia megaterium (strain WSH-002)</name>
    <name type="common">Bacillus megaterium</name>
    <dbReference type="NCBI Taxonomy" id="1006007"/>
    <lineage>
        <taxon>Bacteria</taxon>
        <taxon>Bacillati</taxon>
        <taxon>Bacillota</taxon>
        <taxon>Bacilli</taxon>
        <taxon>Bacillales</taxon>
        <taxon>Bacillaceae</taxon>
        <taxon>Priestia</taxon>
    </lineage>
</organism>
<dbReference type="EMBL" id="CP003017">
    <property type="protein sequence ID" value="AEN90025.1"/>
    <property type="molecule type" value="Genomic_DNA"/>
</dbReference>